<organism evidence="2 3">
    <name type="scientific">Anisodus acutangulus</name>
    <dbReference type="NCBI Taxonomy" id="402998"/>
    <lineage>
        <taxon>Eukaryota</taxon>
        <taxon>Viridiplantae</taxon>
        <taxon>Streptophyta</taxon>
        <taxon>Embryophyta</taxon>
        <taxon>Tracheophyta</taxon>
        <taxon>Spermatophyta</taxon>
        <taxon>Magnoliopsida</taxon>
        <taxon>eudicotyledons</taxon>
        <taxon>Gunneridae</taxon>
        <taxon>Pentapetalae</taxon>
        <taxon>asterids</taxon>
        <taxon>lamiids</taxon>
        <taxon>Solanales</taxon>
        <taxon>Solanaceae</taxon>
        <taxon>Solanoideae</taxon>
        <taxon>Hyoscyameae</taxon>
        <taxon>Anisodus</taxon>
    </lineage>
</organism>
<reference evidence="3" key="1">
    <citation type="journal article" date="2023" name="Proc. Natl. Acad. Sci. U.S.A.">
        <title>Genomic and structural basis for evolution of tropane alkaloid biosynthesis.</title>
        <authorList>
            <person name="Wanga Y.-J."/>
            <person name="Taina T."/>
            <person name="Yua J.-Y."/>
            <person name="Lia J."/>
            <person name="Xua B."/>
            <person name="Chenc J."/>
            <person name="D'Auriad J.C."/>
            <person name="Huanga J.-P."/>
            <person name="Huanga S.-X."/>
        </authorList>
    </citation>
    <scope>NUCLEOTIDE SEQUENCE [LARGE SCALE GENOMIC DNA]</scope>
    <source>
        <strain evidence="3">cv. KIB-2019</strain>
    </source>
</reference>
<protein>
    <submittedName>
        <fullName evidence="2">Uncharacterized protein</fullName>
    </submittedName>
</protein>
<gene>
    <name evidence="2" type="ORF">K7X08_036004</name>
</gene>
<keyword evidence="1" id="KW-0472">Membrane</keyword>
<sequence length="129" mass="15042">MSNQCLFHSLRSSHTSLFHSLRSSYLLEEQIHFVKYFVLEGYIVNLIITYLRSFLLGGLYRFCFGEKVERYFRPAIYKEAPFIGGHWHQTFVCIRRGLSLCTRSSIGPSTFDTEHIYTSSVLTPLEVSF</sequence>
<dbReference type="Proteomes" id="UP001152561">
    <property type="component" value="Unassembled WGS sequence"/>
</dbReference>
<accession>A0A9Q1L8Q7</accession>
<name>A0A9Q1L8Q7_9SOLA</name>
<evidence type="ECO:0000313" key="2">
    <source>
        <dbReference type="EMBL" id="KAJ8529169.1"/>
    </source>
</evidence>
<dbReference type="EMBL" id="JAJAGQ010000022">
    <property type="protein sequence ID" value="KAJ8529169.1"/>
    <property type="molecule type" value="Genomic_DNA"/>
</dbReference>
<proteinExistence type="predicted"/>
<keyword evidence="1" id="KW-1133">Transmembrane helix</keyword>
<evidence type="ECO:0000256" key="1">
    <source>
        <dbReference type="SAM" id="Phobius"/>
    </source>
</evidence>
<keyword evidence="3" id="KW-1185">Reference proteome</keyword>
<keyword evidence="1" id="KW-0812">Transmembrane</keyword>
<comment type="caution">
    <text evidence="2">The sequence shown here is derived from an EMBL/GenBank/DDBJ whole genome shotgun (WGS) entry which is preliminary data.</text>
</comment>
<evidence type="ECO:0000313" key="3">
    <source>
        <dbReference type="Proteomes" id="UP001152561"/>
    </source>
</evidence>
<dbReference type="AlphaFoldDB" id="A0A9Q1L8Q7"/>
<feature type="transmembrane region" description="Helical" evidence="1">
    <location>
        <begin position="42"/>
        <end position="63"/>
    </location>
</feature>